<keyword evidence="2" id="KW-0067">ATP-binding</keyword>
<keyword evidence="1" id="KW-0547">Nucleotide-binding</keyword>
<organism evidence="4 5">
    <name type="scientific">Eimeria brunetti</name>
    <dbReference type="NCBI Taxonomy" id="51314"/>
    <lineage>
        <taxon>Eukaryota</taxon>
        <taxon>Sar</taxon>
        <taxon>Alveolata</taxon>
        <taxon>Apicomplexa</taxon>
        <taxon>Conoidasida</taxon>
        <taxon>Coccidia</taxon>
        <taxon>Eucoccidiorida</taxon>
        <taxon>Eimeriorina</taxon>
        <taxon>Eimeriidae</taxon>
        <taxon>Eimeria</taxon>
    </lineage>
</organism>
<dbReference type="OrthoDB" id="10042665at2759"/>
<dbReference type="GO" id="GO:0005634">
    <property type="term" value="C:nucleus"/>
    <property type="evidence" value="ECO:0007669"/>
    <property type="project" value="TreeGrafter"/>
</dbReference>
<gene>
    <name evidence="4" type="ORF">EBH_0063780</name>
</gene>
<dbReference type="InterPro" id="IPR044539">
    <property type="entry name" value="Pch2-like"/>
</dbReference>
<evidence type="ECO:0000313" key="4">
    <source>
        <dbReference type="EMBL" id="CDJ46048.1"/>
    </source>
</evidence>
<dbReference type="PANTHER" id="PTHR45991:SF1">
    <property type="entry name" value="PACHYTENE CHECKPOINT PROTEIN 2 HOMOLOG"/>
    <property type="match status" value="1"/>
</dbReference>
<reference evidence="4" key="1">
    <citation type="submission" date="2013-10" db="EMBL/GenBank/DDBJ databases">
        <title>Genomic analysis of the causative agents of coccidiosis in chickens.</title>
        <authorList>
            <person name="Reid A.J."/>
            <person name="Blake D."/>
            <person name="Billington K."/>
            <person name="Browne H."/>
            <person name="Dunn M."/>
            <person name="Hung S."/>
            <person name="Kawahara F."/>
            <person name="Miranda-Saavedra D."/>
            <person name="Mourier T."/>
            <person name="Nagra H."/>
            <person name="Otto T.D."/>
            <person name="Rawlings N."/>
            <person name="Sanchez A."/>
            <person name="Sanders M."/>
            <person name="Subramaniam C."/>
            <person name="Tay Y."/>
            <person name="Dear P."/>
            <person name="Doerig C."/>
            <person name="Gruber A."/>
            <person name="Parkinson J."/>
            <person name="Shirley M."/>
            <person name="Wan K.L."/>
            <person name="Berriman M."/>
            <person name="Tomley F."/>
            <person name="Pain A."/>
        </authorList>
    </citation>
    <scope>NUCLEOTIDE SEQUENCE [LARGE SCALE GENOMIC DNA]</scope>
    <source>
        <strain evidence="4">Houghton</strain>
    </source>
</reference>
<name>U6LA16_9EIME</name>
<evidence type="ECO:0000256" key="3">
    <source>
        <dbReference type="SAM" id="MobiDB-lite"/>
    </source>
</evidence>
<dbReference type="GO" id="GO:0051598">
    <property type="term" value="P:meiotic recombination checkpoint signaling"/>
    <property type="evidence" value="ECO:0007669"/>
    <property type="project" value="TreeGrafter"/>
</dbReference>
<dbReference type="EMBL" id="HG710270">
    <property type="protein sequence ID" value="CDJ46048.1"/>
    <property type="molecule type" value="Genomic_DNA"/>
</dbReference>
<dbReference type="PANTHER" id="PTHR45991">
    <property type="entry name" value="PACHYTENE CHECKPOINT PROTEIN 2"/>
    <property type="match status" value="1"/>
</dbReference>
<dbReference type="GO" id="GO:0005694">
    <property type="term" value="C:chromosome"/>
    <property type="evidence" value="ECO:0007669"/>
    <property type="project" value="TreeGrafter"/>
</dbReference>
<dbReference type="VEuPathDB" id="ToxoDB:EBH_0063780"/>
<reference evidence="4" key="2">
    <citation type="submission" date="2013-10" db="EMBL/GenBank/DDBJ databases">
        <authorList>
            <person name="Aslett M."/>
        </authorList>
    </citation>
    <scope>NUCLEOTIDE SEQUENCE [LARGE SCALE GENOMIC DNA]</scope>
    <source>
        <strain evidence="4">Houghton</strain>
    </source>
</reference>
<feature type="compositionally biased region" description="Low complexity" evidence="3">
    <location>
        <begin position="103"/>
        <end position="122"/>
    </location>
</feature>
<protein>
    <submittedName>
        <fullName evidence="4">Thyroid hormone receptor interactor, putative</fullName>
    </submittedName>
</protein>
<feature type="region of interest" description="Disordered" evidence="3">
    <location>
        <begin position="102"/>
        <end position="122"/>
    </location>
</feature>
<proteinExistence type="predicted"/>
<keyword evidence="5" id="KW-1185">Reference proteome</keyword>
<dbReference type="Proteomes" id="UP000030750">
    <property type="component" value="Unassembled WGS sequence"/>
</dbReference>
<evidence type="ECO:0000256" key="2">
    <source>
        <dbReference type="ARBA" id="ARBA00022840"/>
    </source>
</evidence>
<dbReference type="GO" id="GO:0005524">
    <property type="term" value="F:ATP binding"/>
    <property type="evidence" value="ECO:0007669"/>
    <property type="project" value="UniProtKB-KW"/>
</dbReference>
<evidence type="ECO:0000313" key="5">
    <source>
        <dbReference type="Proteomes" id="UP000030750"/>
    </source>
</evidence>
<accession>U6LA16</accession>
<dbReference type="AlphaFoldDB" id="U6LA16"/>
<dbReference type="GO" id="GO:0007131">
    <property type="term" value="P:reciprocal meiotic recombination"/>
    <property type="evidence" value="ECO:0007669"/>
    <property type="project" value="TreeGrafter"/>
</dbReference>
<keyword evidence="4" id="KW-0675">Receptor</keyword>
<evidence type="ECO:0000256" key="1">
    <source>
        <dbReference type="ARBA" id="ARBA00022741"/>
    </source>
</evidence>
<sequence>MSYSLPPSLCNRSAASTVSDPASCWPASKVKLCCEVQIKLNSNVSFQEIIDATNCWLASSGLTVALGRHCPQRVGVPLLSRCCSSILIEPANLRAFSLHPTHSSSSSSSSSSSGGSSGSSSSSKDMQNCLSAAFTGSCKSSLERQPLVLPYCQVQISVLPYVLHEGVKEGGVEVSDDEESSQTAAAAAAEAAAAGPDAAAAAAAEAAAETSSLFKQWTLPNKEFDGIWDNLHFEEEVKETLLEYAATALLFSHRNVNSKASKNKKKNK</sequence>